<accession>A0A2G0QFI9</accession>
<evidence type="ECO:0000256" key="1">
    <source>
        <dbReference type="SAM" id="MobiDB-lite"/>
    </source>
</evidence>
<evidence type="ECO:0000313" key="3">
    <source>
        <dbReference type="EMBL" id="AOM41998.1"/>
    </source>
</evidence>
<evidence type="ECO:0000313" key="6">
    <source>
        <dbReference type="Proteomes" id="UP000225433"/>
    </source>
</evidence>
<dbReference type="Pfam" id="PF06476">
    <property type="entry name" value="DUF1090"/>
    <property type="match status" value="1"/>
</dbReference>
<dbReference type="EMBL" id="CP016176">
    <property type="protein sequence ID" value="AOM41998.1"/>
    <property type="molecule type" value="Genomic_DNA"/>
</dbReference>
<reference evidence="4 6" key="2">
    <citation type="journal article" date="2017" name="Nat. Microbiol.">
        <title>Natural product diversity associated with the nematode symbionts Photorhabdus and Xenorhabdus.</title>
        <authorList>
            <person name="Tobias N.J."/>
            <person name="Wolff H."/>
            <person name="Djahanschiri B."/>
            <person name="Grundmann F."/>
            <person name="Kronenwerth M."/>
            <person name="Shi Y.M."/>
            <person name="Simonyi S."/>
            <person name="Grun P."/>
            <person name="Shapiro-Ilan D."/>
            <person name="Pidot S.J."/>
            <person name="Stinear T.P."/>
            <person name="Ebersberger I."/>
            <person name="Bode H.B."/>
        </authorList>
    </citation>
    <scope>NUCLEOTIDE SEQUENCE [LARGE SCALE GENOMIC DNA]</scope>
    <source>
        <strain evidence="4 6">DSM 17903</strain>
    </source>
</reference>
<dbReference type="STRING" id="351679.A9255_16380"/>
<dbReference type="EMBL" id="NJAI01000001">
    <property type="protein sequence ID" value="PHM57981.1"/>
    <property type="molecule type" value="Genomic_DNA"/>
</dbReference>
<dbReference type="AlphaFoldDB" id="A0A2G0QFI9"/>
<keyword evidence="2" id="KW-0732">Signal</keyword>
<evidence type="ECO:0000313" key="4">
    <source>
        <dbReference type="EMBL" id="PHM57981.1"/>
    </source>
</evidence>
<evidence type="ECO:0000256" key="2">
    <source>
        <dbReference type="SAM" id="SignalP"/>
    </source>
</evidence>
<organism evidence="4 6">
    <name type="scientific">Xenorhabdus hominickii</name>
    <dbReference type="NCBI Taxonomy" id="351679"/>
    <lineage>
        <taxon>Bacteria</taxon>
        <taxon>Pseudomonadati</taxon>
        <taxon>Pseudomonadota</taxon>
        <taxon>Gammaproteobacteria</taxon>
        <taxon>Enterobacterales</taxon>
        <taxon>Morganellaceae</taxon>
        <taxon>Xenorhabdus</taxon>
    </lineage>
</organism>
<name>A0A2G0QFI9_XENHO</name>
<keyword evidence="5" id="KW-1185">Reference proteome</keyword>
<proteinExistence type="predicted"/>
<dbReference type="Proteomes" id="UP000225433">
    <property type="component" value="Unassembled WGS sequence"/>
</dbReference>
<reference evidence="3 5" key="1">
    <citation type="submission" date="2016-06" db="EMBL/GenBank/DDBJ databases">
        <title>Bacterial characters and pathogenicity of Xenorhabdus hominickii from an entomopathogenic nematode, Steinernema monticolum.</title>
        <authorList>
            <person name="Park Y."/>
            <person name="Kim Y."/>
        </authorList>
    </citation>
    <scope>NUCLEOTIDE SEQUENCE [LARGE SCALE GENOMIC DNA]</scope>
    <source>
        <strain evidence="3 5">ANU1</strain>
    </source>
</reference>
<dbReference type="OrthoDB" id="6445716at2"/>
<feature type="signal peptide" evidence="2">
    <location>
        <begin position="1"/>
        <end position="21"/>
    </location>
</feature>
<sequence length="124" mass="14016">MMSKTVILSALIVFSVSVADANPSKAGCETKKKTLEKQLKYAQADKDERLITGLTRTLENIKATCDLKKRLENQDSKLDRKPNNSANNPSPLKQINNKNQSHKRTKNSTIERNKHNKKVQAKQK</sequence>
<dbReference type="InterPro" id="IPR009468">
    <property type="entry name" value="DUF1090"/>
</dbReference>
<feature type="region of interest" description="Disordered" evidence="1">
    <location>
        <begin position="71"/>
        <end position="124"/>
    </location>
</feature>
<dbReference type="Proteomes" id="UP000094600">
    <property type="component" value="Chromosome"/>
</dbReference>
<gene>
    <name evidence="3" type="ORF">A9255_16380</name>
    <name evidence="4" type="ORF">Xhom_00985</name>
</gene>
<evidence type="ECO:0008006" key="7">
    <source>
        <dbReference type="Google" id="ProtNLM"/>
    </source>
</evidence>
<dbReference type="RefSeq" id="WP_069317649.1">
    <property type="nucleotide sequence ID" value="NZ_CAWNQJ010000001.1"/>
</dbReference>
<feature type="chain" id="PRO_5013551479" description="DUF1090 domain-containing protein" evidence="2">
    <location>
        <begin position="22"/>
        <end position="124"/>
    </location>
</feature>
<feature type="compositionally biased region" description="Basic residues" evidence="1">
    <location>
        <begin position="114"/>
        <end position="124"/>
    </location>
</feature>
<dbReference type="KEGG" id="xho:A9255_16380"/>
<evidence type="ECO:0000313" key="5">
    <source>
        <dbReference type="Proteomes" id="UP000094600"/>
    </source>
</evidence>
<feature type="compositionally biased region" description="Polar residues" evidence="1">
    <location>
        <begin position="83"/>
        <end position="99"/>
    </location>
</feature>
<protein>
    <recommendedName>
        <fullName evidence="7">DUF1090 domain-containing protein</fullName>
    </recommendedName>
</protein>
<feature type="compositionally biased region" description="Basic and acidic residues" evidence="1">
    <location>
        <begin position="71"/>
        <end position="82"/>
    </location>
</feature>